<comment type="caution">
    <text evidence="1">The sequence shown here is derived from an EMBL/GenBank/DDBJ whole genome shotgun (WGS) entry which is preliminary data.</text>
</comment>
<reference evidence="1 2" key="1">
    <citation type="journal article" date="2024" name="Int. J. Syst. Evol. Microbiol.">
        <title>Clostridium omnivorum sp. nov., isolated from anoxic soil under the treatment of reductive soil disinfestation.</title>
        <authorList>
            <person name="Ueki A."/>
            <person name="Tonouchi A."/>
            <person name="Kaku N."/>
            <person name="Honma S."/>
            <person name="Ueki K."/>
        </authorList>
    </citation>
    <scope>NUCLEOTIDE SEQUENCE [LARGE SCALE GENOMIC DNA]</scope>
    <source>
        <strain evidence="1 2">E14</strain>
    </source>
</reference>
<evidence type="ECO:0000313" key="1">
    <source>
        <dbReference type="EMBL" id="GLC30523.1"/>
    </source>
</evidence>
<proteinExistence type="predicted"/>
<protein>
    <recommendedName>
        <fullName evidence="3">2-isopropylmalate synthase LeuA allosteric (dimerisation) domain-containing protein</fullName>
    </recommendedName>
</protein>
<name>A0ABQ5N5P4_9CLOT</name>
<dbReference type="Proteomes" id="UP001208567">
    <property type="component" value="Unassembled WGS sequence"/>
</dbReference>
<evidence type="ECO:0000313" key="2">
    <source>
        <dbReference type="Proteomes" id="UP001208567"/>
    </source>
</evidence>
<gene>
    <name evidence="1" type="ORF">bsdE14_19330</name>
</gene>
<organism evidence="1 2">
    <name type="scientific">Clostridium omnivorum</name>
    <dbReference type="NCBI Taxonomy" id="1604902"/>
    <lineage>
        <taxon>Bacteria</taxon>
        <taxon>Bacillati</taxon>
        <taxon>Bacillota</taxon>
        <taxon>Clostridia</taxon>
        <taxon>Eubacteriales</taxon>
        <taxon>Clostridiaceae</taxon>
        <taxon>Clostridium</taxon>
    </lineage>
</organism>
<dbReference type="EMBL" id="BRXR01000001">
    <property type="protein sequence ID" value="GLC30523.1"/>
    <property type="molecule type" value="Genomic_DNA"/>
</dbReference>
<dbReference type="RefSeq" id="WP_264849788.1">
    <property type="nucleotide sequence ID" value="NZ_BRXR01000001.1"/>
</dbReference>
<keyword evidence="2" id="KW-1185">Reference proteome</keyword>
<evidence type="ECO:0008006" key="3">
    <source>
        <dbReference type="Google" id="ProtNLM"/>
    </source>
</evidence>
<accession>A0ABQ5N5P4</accession>
<sequence length="205" mass="23020">MEFSAIQEMISKIDGVINVKVIANETDIEEIHILANNLRAPKQIVRDIESSILASFNYRIDRKTISIAQIETDEHEEIKRIKFGGISVNTSENTIHCTVNLYYNDEEHSVTQMGIKTSSKRRKIVAETTIKVVEQILGQDAIFDIVDVIESNTKEVSYVSVLVSMLVSNNEEVMVGSAVIKNDINEAISKATLDAINRRVQKNNL</sequence>